<dbReference type="PROSITE" id="PS51194">
    <property type="entry name" value="HELICASE_CTER"/>
    <property type="match status" value="1"/>
</dbReference>
<keyword evidence="8" id="KW-0378">Hydrolase</keyword>
<evidence type="ECO:0000256" key="7">
    <source>
        <dbReference type="ARBA" id="ARBA00022771"/>
    </source>
</evidence>
<feature type="compositionally biased region" description="Basic and acidic residues" evidence="16">
    <location>
        <begin position="484"/>
        <end position="497"/>
    </location>
</feature>
<dbReference type="SMART" id="SM00487">
    <property type="entry name" value="DEXDc"/>
    <property type="match status" value="1"/>
</dbReference>
<feature type="region of interest" description="Disordered" evidence="16">
    <location>
        <begin position="392"/>
        <end position="1403"/>
    </location>
</feature>
<dbReference type="SMART" id="SM00490">
    <property type="entry name" value="HELICc"/>
    <property type="match status" value="1"/>
</dbReference>
<evidence type="ECO:0000256" key="16">
    <source>
        <dbReference type="SAM" id="MobiDB-lite"/>
    </source>
</evidence>
<feature type="compositionally biased region" description="Basic and acidic residues" evidence="16">
    <location>
        <begin position="1183"/>
        <end position="1195"/>
    </location>
</feature>
<feature type="compositionally biased region" description="Basic and acidic residues" evidence="16">
    <location>
        <begin position="891"/>
        <end position="901"/>
    </location>
</feature>
<feature type="compositionally biased region" description="Acidic residues" evidence="16">
    <location>
        <begin position="1199"/>
        <end position="1215"/>
    </location>
</feature>
<evidence type="ECO:0000259" key="18">
    <source>
        <dbReference type="PROSITE" id="PS51194"/>
    </source>
</evidence>
<evidence type="ECO:0000259" key="19">
    <source>
        <dbReference type="PROSITE" id="PS51533"/>
    </source>
</evidence>
<feature type="region of interest" description="Disordered" evidence="16">
    <location>
        <begin position="1802"/>
        <end position="1887"/>
    </location>
</feature>
<dbReference type="PANTHER" id="PTHR45797:SF3">
    <property type="entry name" value="TRANSCRIPTIONAL REGULATOR ATRX HOMOLOG"/>
    <property type="match status" value="1"/>
</dbReference>
<dbReference type="Gene3D" id="3.40.50.10810">
    <property type="entry name" value="Tandem AAA-ATPase domain"/>
    <property type="match status" value="1"/>
</dbReference>
<feature type="compositionally biased region" description="Basic residues" evidence="16">
    <location>
        <begin position="1372"/>
        <end position="1382"/>
    </location>
</feature>
<dbReference type="InterPro" id="IPR013083">
    <property type="entry name" value="Znf_RING/FYVE/PHD"/>
</dbReference>
<comment type="similarity">
    <text evidence="3">Belongs to the SNF2/RAD54 helicase family.</text>
</comment>
<feature type="compositionally biased region" description="Polar residues" evidence="16">
    <location>
        <begin position="429"/>
        <end position="443"/>
    </location>
</feature>
<evidence type="ECO:0000256" key="2">
    <source>
        <dbReference type="ARBA" id="ARBA00004574"/>
    </source>
</evidence>
<dbReference type="InterPro" id="IPR000330">
    <property type="entry name" value="SNF2_N"/>
</dbReference>
<evidence type="ECO:0000256" key="13">
    <source>
        <dbReference type="ARBA" id="ARBA00023125"/>
    </source>
</evidence>
<feature type="compositionally biased region" description="Acidic residues" evidence="16">
    <location>
        <begin position="1313"/>
        <end position="1329"/>
    </location>
</feature>
<keyword evidence="10" id="KW-0862">Zinc</keyword>
<feature type="compositionally biased region" description="Polar residues" evidence="16">
    <location>
        <begin position="456"/>
        <end position="482"/>
    </location>
</feature>
<feature type="compositionally biased region" description="Low complexity" evidence="16">
    <location>
        <begin position="249"/>
        <end position="264"/>
    </location>
</feature>
<feature type="compositionally biased region" description="Basic residues" evidence="16">
    <location>
        <begin position="1084"/>
        <end position="1096"/>
    </location>
</feature>
<feature type="compositionally biased region" description="Acidic residues" evidence="16">
    <location>
        <begin position="1136"/>
        <end position="1150"/>
    </location>
</feature>
<feature type="region of interest" description="Disordered" evidence="16">
    <location>
        <begin position="223"/>
        <end position="295"/>
    </location>
</feature>
<keyword evidence="13" id="KW-0238">DNA-binding</keyword>
<evidence type="ECO:0000259" key="17">
    <source>
        <dbReference type="PROSITE" id="PS51192"/>
    </source>
</evidence>
<dbReference type="InterPro" id="IPR027417">
    <property type="entry name" value="P-loop_NTPase"/>
</dbReference>
<evidence type="ECO:0000313" key="21">
    <source>
        <dbReference type="RefSeq" id="XP_012940516.1"/>
    </source>
</evidence>
<feature type="compositionally biased region" description="Acidic residues" evidence="16">
    <location>
        <begin position="1159"/>
        <end position="1182"/>
    </location>
</feature>
<feature type="domain" description="PHD-type" evidence="19">
    <location>
        <begin position="83"/>
        <end position="219"/>
    </location>
</feature>
<feature type="compositionally biased region" description="Low complexity" evidence="16">
    <location>
        <begin position="1259"/>
        <end position="1270"/>
    </location>
</feature>
<feature type="compositionally biased region" description="Polar residues" evidence="16">
    <location>
        <begin position="539"/>
        <end position="572"/>
    </location>
</feature>
<evidence type="ECO:0000256" key="10">
    <source>
        <dbReference type="ARBA" id="ARBA00022833"/>
    </source>
</evidence>
<comment type="subcellular location">
    <subcellularLocation>
        <location evidence="2">Chromosome</location>
        <location evidence="2">Telomere</location>
    </subcellularLocation>
    <subcellularLocation>
        <location evidence="1">Nucleus</location>
    </subcellularLocation>
</comment>
<dbReference type="PROSITE" id="PS51192">
    <property type="entry name" value="HELICASE_ATP_BIND_1"/>
    <property type="match status" value="1"/>
</dbReference>
<feature type="compositionally biased region" description="Basic residues" evidence="16">
    <location>
        <begin position="878"/>
        <end position="890"/>
    </location>
</feature>
<dbReference type="SUPFAM" id="SSF52540">
    <property type="entry name" value="P-loop containing nucleoside triphosphate hydrolases"/>
    <property type="match status" value="2"/>
</dbReference>
<feature type="compositionally biased region" description="Basic residues" evidence="16">
    <location>
        <begin position="1332"/>
        <end position="1346"/>
    </location>
</feature>
<proteinExistence type="inferred from homology"/>
<dbReference type="InterPro" id="IPR014001">
    <property type="entry name" value="Helicase_ATP-bd"/>
</dbReference>
<feature type="compositionally biased region" description="Basic and acidic residues" evidence="16">
    <location>
        <begin position="975"/>
        <end position="993"/>
    </location>
</feature>
<dbReference type="InterPro" id="IPR025766">
    <property type="entry name" value="ADD"/>
</dbReference>
<evidence type="ECO:0000256" key="8">
    <source>
        <dbReference type="ARBA" id="ARBA00022801"/>
    </source>
</evidence>
<feature type="compositionally biased region" description="Polar residues" evidence="16">
    <location>
        <begin position="392"/>
        <end position="406"/>
    </location>
</feature>
<feature type="compositionally biased region" description="Acidic residues" evidence="16">
    <location>
        <begin position="1037"/>
        <end position="1046"/>
    </location>
</feature>
<dbReference type="InterPro" id="IPR049730">
    <property type="entry name" value="SNF2/RAD54-like_C"/>
</dbReference>
<feature type="region of interest" description="Disordered" evidence="16">
    <location>
        <begin position="2323"/>
        <end position="2343"/>
    </location>
</feature>
<evidence type="ECO:0000256" key="4">
    <source>
        <dbReference type="ARBA" id="ARBA00022454"/>
    </source>
</evidence>
<keyword evidence="14" id="KW-0539">Nucleus</keyword>
<feature type="compositionally biased region" description="Basic and acidic residues" evidence="16">
    <location>
        <begin position="574"/>
        <end position="706"/>
    </location>
</feature>
<dbReference type="InterPro" id="IPR041430">
    <property type="entry name" value="ADD_ATRX"/>
</dbReference>
<dbReference type="PROSITE" id="PS51533">
    <property type="entry name" value="ADD"/>
    <property type="match status" value="1"/>
</dbReference>
<sequence length="2343" mass="261616">MASLFKSGSSRSKKGEAPGKLRIVMKGFSAKSKGNDKEEDSDNSEMEDVSDSGVPEHQPEGNVAVEPESGEDAPVKKKKEAPVRIDTSVLDNVSCTACGRQLNPYKGNALQKHPALKVVICKRCDKFLSSGDIAKDKDGIDEQCRWCGEGGRLVVCDECSSAFCKSCVMRNFNRSEFNNINGQSKWRCYLCDKAPLQGLRETYRNIRDTLKALQARDKAKAAAAAASGNAQPSSNGTKRTGKSNDAELSKSAVSTSSSSSSAKKNVQQDSKAKNSASSKEAADSKRGSASPDNDQDVALCASDLKTAPENVDVVMDKLSTATSTFKEMLRALRSQFHSTSPRADEEDATPMFHFSLSSSMSVTEKKRCCAKALNSSLHTYVKSLKAILTASDSKGQAQDSFNTKTGADSAEQSESATTTSEHQEDGEKSLTSASAKQQSNSAEKATAGRKTISRLPFTSSTSSKSRAENVSSKVSPVSMNGTDSDSRQDRVSSRSSEDLPNSAKKSGGRTRNRTGLDSLSDDSDDDSSKPKPKEKNQSSHKSVSSLQKGSTESESLKSITNERGSTRLSLSRTAGKEKESKDSSEKSVEKDKIESRKSREGKESGEKDKIDPKKSKEGKESGEKDKIDSRKSKEGKESGEKDKIDSRKSKEGKESGEKDKIDSKKSKEGKESGEKDKIDSKKSKEGKESGEKDKVDSKKFKEGKESGEEDKLESKKLKENKESEETGIEKDKMTTKKSKSKDVLEASGKPSETEKDSVPSGADTTELLCEDSWSENGVSSPHGEVASHKNDAGASCDNEDEENMAAKFDLIKELADEMLKSNEEAEEKEDGGDGEKEEEEEAVSDRSDNGEAEDEVASNSRSKRKFRDSDSSGEDKSRLKKTPKKAKKRSNSSEKSSKGEEKDDENDDARSDFEKVSDGSDSNQVKDKEKADEEQAKDSVAASDDEASSSDVLMSSDDNDVGTSTSARRKKKNKKELTASKEKVQKPAKETKKVSKVSKKPVANGTDKPKSAASSAVKSKPKSNGKASKGDSKNAKEDEEEDEDEKEIEKLSKMPVMRKRKVKDTPEEVEEDVSEVKSKTSKPPAKRNKPGPKCSKKNMDFEDLSSDGDDAKNDEIDEEEEEDDEDEPKVTFFLEEPVEQQDGLEVDEENEMAKNGLLDEMDSDKAEEDDKDSDDSSLDEFDEPQKSKKKDEKKTSSQNEEDDEKEENDDDDDSDSPVGRKKQIRSKLLDTKLSDSDSDIGKSKKKKKEEDETFKTGEEGSSSGSSIESDLPSEEESEKDSDEDGDNSEPKSKKKGKKKPRKRKGKKKKKGSDDDEEDEEQEDDDEEEEGGKKKKGKGKKRRRIKKIANSSDEDGEKGSDSDDDDPNSSQAGKRKKIRKVMSNKKLEDSTRAAARAEEKRRKRIAAKQREFNIETITDENNPMNCLITTKLILEPGKEEGDEPIVQVNKKLVRKLKPHQVEAVQFMWDCMYESVKRSKKEQGAGCILAHCMGLGKTLSVISFVHTVMTHAKVLGQRTCLVVSPLNTVLNWQNEWTMWFDEEDQLEVWELASCKQNPLRADTLKDWHESGGIMIIGYEMYRNLTTGARIKNKRQKKIFYETLVDPGPDLVVCDEGHILKNEASALSKAMNQMKTRRRVVLTGTPLQNNLNEYHCMVSFVKPNLLGTRKEFNNRFISPIGNGQCTDSTPRDVKLMKARAHVLHEMLAGCVQRRDYSALTKFLPPKQEYVISVRLTDVQADLYYKYMELSGQGVDGVFNNKGARLFKDYQNLMKIWTHPWVLKLAEIRDELKMKYDDEDSFIDDDSLDERSFSSSGSSSDDDKKMSDSGGEGTSAGAGQKRGTRRTRAKARRQAGEDSDPEEVITEWKSKTRGPDEDGRPEEPENQVSSQWWAQYVTEDDKSKLELSNKLTLLFEILRMCEEIGDKVLIFSQSILSLNIIENFLENIDSKFQQECDEKPEGEEEKPEEEMFGRQWTKNLDYYRMDGSTSAQNRQAWAQSFNDLENYRARLFLISTKAGGLGINLVAANRVIIFDASWNPSHDVQSIFRVYRFGQTKPCYIYRFLAQGSMEEKIYERQVTKLSLSQRVVDEHQIERHFSASDLKELYNFTPDRWNDGKDKPTLALPKDPLLAEILTNNKQCVVSFHEHDSLLENQIEQTLTEEEKKAAWEEYENEKKGIIVRGPGMERTASWPMMAAAQILSREQITATVQTLRQQLPDVPEELFQLHVQQALRRMVQLKQEEMRRIELMRIQEMNYLNMMKQEAQQQGLTHAQSLQALQNMQSMAAAPWMQIQRLRAMQNQMLQQGAGGSGMMNSAMMGNLMGAMGNQRLSNKPEEAIDLDAPSSK</sequence>
<evidence type="ECO:0000256" key="11">
    <source>
        <dbReference type="ARBA" id="ARBA00022840"/>
    </source>
</evidence>
<protein>
    <recommendedName>
        <fullName evidence="15">ATP-dependent helicase ATRX</fullName>
    </recommendedName>
</protein>
<evidence type="ECO:0000256" key="1">
    <source>
        <dbReference type="ARBA" id="ARBA00004123"/>
    </source>
</evidence>
<dbReference type="InterPro" id="IPR038718">
    <property type="entry name" value="SNF2-like_sf"/>
</dbReference>
<dbReference type="InterPro" id="IPR001650">
    <property type="entry name" value="Helicase_C-like"/>
</dbReference>
<evidence type="ECO:0000256" key="6">
    <source>
        <dbReference type="ARBA" id="ARBA00022741"/>
    </source>
</evidence>
<dbReference type="Pfam" id="PF00176">
    <property type="entry name" value="SNF2-rel_dom"/>
    <property type="match status" value="1"/>
</dbReference>
<keyword evidence="9" id="KW-0347">Helicase</keyword>
<reference evidence="21" key="1">
    <citation type="submission" date="2025-08" db="UniProtKB">
        <authorList>
            <consortium name="RefSeq"/>
        </authorList>
    </citation>
    <scope>IDENTIFICATION</scope>
</reference>
<evidence type="ECO:0000313" key="20">
    <source>
        <dbReference type="Proteomes" id="UP000694888"/>
    </source>
</evidence>
<feature type="compositionally biased region" description="Basic and acidic residues" evidence="16">
    <location>
        <begin position="1862"/>
        <end position="1879"/>
    </location>
</feature>
<keyword evidence="7" id="KW-0863">Zinc-finger</keyword>
<name>A0ABM1A483_APLCA</name>
<feature type="compositionally biased region" description="Basic and acidic residues" evidence="16">
    <location>
        <begin position="809"/>
        <end position="823"/>
    </location>
</feature>
<dbReference type="CDD" id="cd18793">
    <property type="entry name" value="SF2_C_SNF"/>
    <property type="match status" value="1"/>
</dbReference>
<dbReference type="Pfam" id="PF00271">
    <property type="entry name" value="Helicase_C"/>
    <property type="match status" value="1"/>
</dbReference>
<keyword evidence="20" id="KW-1185">Reference proteome</keyword>
<evidence type="ECO:0000256" key="12">
    <source>
        <dbReference type="ARBA" id="ARBA00022895"/>
    </source>
</evidence>
<feature type="compositionally biased region" description="Basic and acidic residues" evidence="16">
    <location>
        <begin position="867"/>
        <end position="877"/>
    </location>
</feature>
<dbReference type="InterPro" id="IPR044574">
    <property type="entry name" value="ARIP4-like"/>
</dbReference>
<keyword evidence="4" id="KW-0158">Chromosome</keyword>
<feature type="compositionally biased region" description="Basic residues" evidence="16">
    <location>
        <begin position="1838"/>
        <end position="1849"/>
    </location>
</feature>
<dbReference type="PANTHER" id="PTHR45797">
    <property type="entry name" value="RAD54-LIKE"/>
    <property type="match status" value="1"/>
</dbReference>
<feature type="compositionally biased region" description="Acidic residues" evidence="16">
    <location>
        <begin position="1351"/>
        <end position="1366"/>
    </location>
</feature>
<dbReference type="Pfam" id="PF17981">
    <property type="entry name" value="ADD_ATRX"/>
    <property type="match status" value="1"/>
</dbReference>
<dbReference type="Proteomes" id="UP000694888">
    <property type="component" value="Unplaced"/>
</dbReference>
<organism evidence="20 21">
    <name type="scientific">Aplysia californica</name>
    <name type="common">California sea hare</name>
    <dbReference type="NCBI Taxonomy" id="6500"/>
    <lineage>
        <taxon>Eukaryota</taxon>
        <taxon>Metazoa</taxon>
        <taxon>Spiralia</taxon>
        <taxon>Lophotrochozoa</taxon>
        <taxon>Mollusca</taxon>
        <taxon>Gastropoda</taxon>
        <taxon>Heterobranchia</taxon>
        <taxon>Euthyneura</taxon>
        <taxon>Tectipleura</taxon>
        <taxon>Aplysiida</taxon>
        <taxon>Aplysioidea</taxon>
        <taxon>Aplysiidae</taxon>
        <taxon>Aplysia</taxon>
    </lineage>
</organism>
<dbReference type="Gene3D" id="3.40.50.300">
    <property type="entry name" value="P-loop containing nucleotide triphosphate hydrolases"/>
    <property type="match status" value="1"/>
</dbReference>
<dbReference type="InterPro" id="IPR011011">
    <property type="entry name" value="Znf_FYVE_PHD"/>
</dbReference>
<dbReference type="RefSeq" id="XP_012940516.1">
    <property type="nucleotide sequence ID" value="XM_013085062.2"/>
</dbReference>
<feature type="compositionally biased region" description="Basic and acidic residues" evidence="16">
    <location>
        <begin position="908"/>
        <end position="937"/>
    </location>
</feature>
<feature type="compositionally biased region" description="Acidic residues" evidence="16">
    <location>
        <begin position="1271"/>
        <end position="1287"/>
    </location>
</feature>
<feature type="compositionally biased region" description="Acidic residues" evidence="16">
    <location>
        <begin position="1115"/>
        <end position="1127"/>
    </location>
</feature>
<evidence type="ECO:0000256" key="5">
    <source>
        <dbReference type="ARBA" id="ARBA00022723"/>
    </source>
</evidence>
<evidence type="ECO:0000256" key="14">
    <source>
        <dbReference type="ARBA" id="ARBA00023242"/>
    </source>
</evidence>
<feature type="domain" description="Helicase ATP-binding" evidence="17">
    <location>
        <begin position="1476"/>
        <end position="1661"/>
    </location>
</feature>
<feature type="compositionally biased region" description="Basic and acidic residues" evidence="16">
    <location>
        <begin position="712"/>
        <end position="744"/>
    </location>
</feature>
<feature type="compositionally biased region" description="Basic residues" evidence="16">
    <location>
        <begin position="1292"/>
        <end position="1310"/>
    </location>
</feature>
<keyword evidence="12" id="KW-0779">Telomere</keyword>
<keyword evidence="6" id="KW-0547">Nucleotide-binding</keyword>
<feature type="compositionally biased region" description="Basic and acidic residues" evidence="16">
    <location>
        <begin position="1384"/>
        <end position="1399"/>
    </location>
</feature>
<feature type="compositionally biased region" description="Basic and acidic residues" evidence="16">
    <location>
        <begin position="1227"/>
        <end position="1258"/>
    </location>
</feature>
<dbReference type="SUPFAM" id="SSF57903">
    <property type="entry name" value="FYVE/PHD zinc finger"/>
    <property type="match status" value="1"/>
</dbReference>
<accession>A0ABM1A483</accession>
<feature type="domain" description="Helicase C-terminal" evidence="18">
    <location>
        <begin position="1912"/>
        <end position="2091"/>
    </location>
</feature>
<feature type="compositionally biased region" description="Acidic residues" evidence="16">
    <location>
        <begin position="824"/>
        <end position="842"/>
    </location>
</feature>
<feature type="region of interest" description="Disordered" evidence="16">
    <location>
        <begin position="1"/>
        <end position="80"/>
    </location>
</feature>
<evidence type="ECO:0000256" key="15">
    <source>
        <dbReference type="ARBA" id="ARBA00031106"/>
    </source>
</evidence>
<keyword evidence="11" id="KW-0067">ATP-binding</keyword>
<feature type="compositionally biased region" description="Polar residues" evidence="16">
    <location>
        <begin position="1"/>
        <end position="10"/>
    </location>
</feature>
<dbReference type="Gene3D" id="3.30.40.10">
    <property type="entry name" value="Zinc/RING finger domain, C3HC4 (zinc finger)"/>
    <property type="match status" value="1"/>
</dbReference>
<feature type="compositionally biased region" description="Acidic residues" evidence="16">
    <location>
        <begin position="37"/>
        <end position="50"/>
    </location>
</feature>
<dbReference type="GeneID" id="101846389"/>
<dbReference type="CDD" id="cd11726">
    <property type="entry name" value="ADDz_ATRX"/>
    <property type="match status" value="1"/>
</dbReference>
<feature type="compositionally biased region" description="Low complexity" evidence="16">
    <location>
        <begin position="409"/>
        <end position="420"/>
    </location>
</feature>
<feature type="compositionally biased region" description="Basic and acidic residues" evidence="16">
    <location>
        <begin position="526"/>
        <end position="537"/>
    </location>
</feature>
<evidence type="ECO:0000256" key="3">
    <source>
        <dbReference type="ARBA" id="ARBA00007025"/>
    </source>
</evidence>
<gene>
    <name evidence="21" type="primary">LOC101846389</name>
</gene>
<evidence type="ECO:0000256" key="9">
    <source>
        <dbReference type="ARBA" id="ARBA00022806"/>
    </source>
</evidence>
<keyword evidence="5" id="KW-0479">Metal-binding</keyword>